<evidence type="ECO:0000256" key="9">
    <source>
        <dbReference type="SAM" id="MobiDB-lite"/>
    </source>
</evidence>
<dbReference type="PROSITE" id="PS00211">
    <property type="entry name" value="ABC_TRANSPORTER_1"/>
    <property type="match status" value="2"/>
</dbReference>
<evidence type="ECO:0000256" key="2">
    <source>
        <dbReference type="ARBA" id="ARBA00022448"/>
    </source>
</evidence>
<dbReference type="CDD" id="cd03244">
    <property type="entry name" value="ABCC_MRP_domain2"/>
    <property type="match status" value="1"/>
</dbReference>
<feature type="region of interest" description="Disordered" evidence="9">
    <location>
        <begin position="1"/>
        <end position="23"/>
    </location>
</feature>
<dbReference type="InterPro" id="IPR050173">
    <property type="entry name" value="ABC_transporter_C-like"/>
</dbReference>
<feature type="compositionally biased region" description="Low complexity" evidence="9">
    <location>
        <begin position="605"/>
        <end position="617"/>
    </location>
</feature>
<dbReference type="InterPro" id="IPR011527">
    <property type="entry name" value="ABC1_TM_dom"/>
</dbReference>
<keyword evidence="14" id="KW-1185">Reference proteome</keyword>
<dbReference type="Gene3D" id="3.40.50.300">
    <property type="entry name" value="P-loop containing nucleotide triphosphate hydrolases"/>
    <property type="match status" value="2"/>
</dbReference>
<dbReference type="SUPFAM" id="SSF52540">
    <property type="entry name" value="P-loop containing nucleoside triphosphate hydrolases"/>
    <property type="match status" value="2"/>
</dbReference>
<evidence type="ECO:0000256" key="7">
    <source>
        <dbReference type="ARBA" id="ARBA00023026"/>
    </source>
</evidence>
<evidence type="ECO:0000313" key="13">
    <source>
        <dbReference type="EMBL" id="QKX63693.1"/>
    </source>
</evidence>
<feature type="region of interest" description="Disordered" evidence="9">
    <location>
        <begin position="827"/>
        <end position="868"/>
    </location>
</feature>
<comment type="subcellular location">
    <subcellularLocation>
        <location evidence="1">Membrane</location>
        <topology evidence="1">Multi-pass membrane protein</topology>
    </subcellularLocation>
</comment>
<dbReference type="PANTHER" id="PTHR24223">
    <property type="entry name" value="ATP-BINDING CASSETTE SUB-FAMILY C"/>
    <property type="match status" value="1"/>
</dbReference>
<dbReference type="PANTHER" id="PTHR24223:SF464">
    <property type="entry name" value="ABC-TYPE TRANSPORTER CICA"/>
    <property type="match status" value="1"/>
</dbReference>
<dbReference type="InterPro" id="IPR027417">
    <property type="entry name" value="P-loop_NTPase"/>
</dbReference>
<dbReference type="FunFam" id="1.20.1560.10:FF:000010">
    <property type="entry name" value="Multidrug resistance-associated ABC transporter"/>
    <property type="match status" value="1"/>
</dbReference>
<dbReference type="GeneID" id="55998343"/>
<dbReference type="SMART" id="SM00382">
    <property type="entry name" value="AAA"/>
    <property type="match status" value="2"/>
</dbReference>
<dbReference type="PROSITE" id="PS50893">
    <property type="entry name" value="ABC_TRANSPORTER_2"/>
    <property type="match status" value="2"/>
</dbReference>
<feature type="domain" description="ABC transporter" evidence="11">
    <location>
        <begin position="1209"/>
        <end position="1446"/>
    </location>
</feature>
<evidence type="ECO:0000313" key="14">
    <source>
        <dbReference type="Proteomes" id="UP000509510"/>
    </source>
</evidence>
<keyword evidence="2" id="KW-0813">Transport</keyword>
<keyword evidence="3 10" id="KW-0812">Transmembrane</keyword>
<evidence type="ECO:0000259" key="12">
    <source>
        <dbReference type="PROSITE" id="PS50929"/>
    </source>
</evidence>
<dbReference type="GO" id="GO:0016020">
    <property type="term" value="C:membrane"/>
    <property type="evidence" value="ECO:0007669"/>
    <property type="project" value="UniProtKB-SubCell"/>
</dbReference>
<accession>A0A7H8RGI3</accession>
<feature type="domain" description="ABC transporter" evidence="11">
    <location>
        <begin position="601"/>
        <end position="825"/>
    </location>
</feature>
<evidence type="ECO:0000256" key="6">
    <source>
        <dbReference type="ARBA" id="ARBA00022989"/>
    </source>
</evidence>
<dbReference type="Pfam" id="PF00664">
    <property type="entry name" value="ABC_membrane"/>
    <property type="match status" value="2"/>
</dbReference>
<evidence type="ECO:0000256" key="5">
    <source>
        <dbReference type="ARBA" id="ARBA00022840"/>
    </source>
</evidence>
<feature type="compositionally biased region" description="Basic and acidic residues" evidence="9">
    <location>
        <begin position="858"/>
        <end position="868"/>
    </location>
</feature>
<dbReference type="GO" id="GO:0140359">
    <property type="term" value="F:ABC-type transporter activity"/>
    <property type="evidence" value="ECO:0007669"/>
    <property type="project" value="InterPro"/>
</dbReference>
<dbReference type="FunFam" id="3.40.50.300:FF:000997">
    <property type="entry name" value="Multidrug resistance-associated protein 1"/>
    <property type="match status" value="1"/>
</dbReference>
<dbReference type="InterPro" id="IPR003439">
    <property type="entry name" value="ABC_transporter-like_ATP-bd"/>
</dbReference>
<reference evidence="14" key="1">
    <citation type="submission" date="2020-06" db="EMBL/GenBank/DDBJ databases">
        <title>A chromosome-scale genome assembly of Talaromyces rugulosus W13939.</title>
        <authorList>
            <person name="Wang B."/>
            <person name="Guo L."/>
            <person name="Ye K."/>
            <person name="Wang L."/>
        </authorList>
    </citation>
    <scope>NUCLEOTIDE SEQUENCE [LARGE SCALE GENOMIC DNA]</scope>
    <source>
        <strain evidence="14">W13939</strain>
    </source>
</reference>
<feature type="transmembrane region" description="Helical" evidence="10">
    <location>
        <begin position="1116"/>
        <end position="1135"/>
    </location>
</feature>
<dbReference type="PROSITE" id="PS50929">
    <property type="entry name" value="ABC_TM1F"/>
    <property type="match status" value="2"/>
</dbReference>
<feature type="transmembrane region" description="Helical" evidence="10">
    <location>
        <begin position="214"/>
        <end position="235"/>
    </location>
</feature>
<evidence type="ECO:0000259" key="11">
    <source>
        <dbReference type="PROSITE" id="PS50893"/>
    </source>
</evidence>
<feature type="region of interest" description="Disordered" evidence="9">
    <location>
        <begin position="571"/>
        <end position="617"/>
    </location>
</feature>
<dbReference type="GO" id="GO:0016887">
    <property type="term" value="F:ATP hydrolysis activity"/>
    <property type="evidence" value="ECO:0007669"/>
    <property type="project" value="InterPro"/>
</dbReference>
<keyword evidence="8 10" id="KW-0472">Membrane</keyword>
<feature type="transmembrane region" description="Helical" evidence="10">
    <location>
        <begin position="470"/>
        <end position="492"/>
    </location>
</feature>
<evidence type="ECO:0000256" key="8">
    <source>
        <dbReference type="ARBA" id="ARBA00023136"/>
    </source>
</evidence>
<dbReference type="OrthoDB" id="6500128at2759"/>
<feature type="transmembrane region" description="Helical" evidence="10">
    <location>
        <begin position="388"/>
        <end position="410"/>
    </location>
</feature>
<dbReference type="FunFam" id="3.40.50.300:FF:000565">
    <property type="entry name" value="ABC bile acid transporter"/>
    <property type="match status" value="1"/>
</dbReference>
<dbReference type="Proteomes" id="UP000509510">
    <property type="component" value="Chromosome VI"/>
</dbReference>
<keyword evidence="7" id="KW-0843">Virulence</keyword>
<dbReference type="CDD" id="cd18597">
    <property type="entry name" value="ABC_6TM_YOR1_D1_like"/>
    <property type="match status" value="1"/>
</dbReference>
<feature type="transmembrane region" description="Helical" evidence="10">
    <location>
        <begin position="1031"/>
        <end position="1048"/>
    </location>
</feature>
<proteinExistence type="predicted"/>
<evidence type="ECO:0000256" key="10">
    <source>
        <dbReference type="SAM" id="Phobius"/>
    </source>
</evidence>
<dbReference type="KEGG" id="trg:TRUGW13939_10864"/>
<dbReference type="FunFam" id="1.20.1560.10:FF:000061">
    <property type="entry name" value="ATP-binding cassette transporter YOR1"/>
    <property type="match status" value="1"/>
</dbReference>
<evidence type="ECO:0000256" key="3">
    <source>
        <dbReference type="ARBA" id="ARBA00022692"/>
    </source>
</evidence>
<name>A0A7H8RGI3_TALRU</name>
<feature type="transmembrane region" description="Helical" evidence="10">
    <location>
        <begin position="889"/>
        <end position="909"/>
    </location>
</feature>
<dbReference type="EMBL" id="CP055903">
    <property type="protein sequence ID" value="QKX63693.1"/>
    <property type="molecule type" value="Genomic_DNA"/>
</dbReference>
<feature type="domain" description="ABC transmembrane type-1" evidence="12">
    <location>
        <begin position="896"/>
        <end position="1169"/>
    </location>
</feature>
<protein>
    <submittedName>
        <fullName evidence="13">Uncharacterized protein</fullName>
    </submittedName>
</protein>
<feature type="compositionally biased region" description="Basic and acidic residues" evidence="9">
    <location>
        <begin position="576"/>
        <end position="589"/>
    </location>
</feature>
<feature type="transmembrane region" description="Helical" evidence="10">
    <location>
        <begin position="359"/>
        <end position="382"/>
    </location>
</feature>
<evidence type="ECO:0000256" key="1">
    <source>
        <dbReference type="ARBA" id="ARBA00004141"/>
    </source>
</evidence>
<dbReference type="RefSeq" id="XP_035349867.1">
    <property type="nucleotide sequence ID" value="XM_035493974.1"/>
</dbReference>
<dbReference type="CDD" id="cd18606">
    <property type="entry name" value="ABC_6TM_YOR1_D2_like"/>
    <property type="match status" value="1"/>
</dbReference>
<feature type="domain" description="ABC transmembrane type-1" evidence="12">
    <location>
        <begin position="217"/>
        <end position="528"/>
    </location>
</feature>
<dbReference type="CDD" id="cd03250">
    <property type="entry name" value="ABCC_MRP_domain1"/>
    <property type="match status" value="1"/>
</dbReference>
<dbReference type="Pfam" id="PF00005">
    <property type="entry name" value="ABC_tran"/>
    <property type="match status" value="2"/>
</dbReference>
<feature type="transmembrane region" description="Helical" evidence="10">
    <location>
        <begin position="1141"/>
        <end position="1161"/>
    </location>
</feature>
<keyword evidence="5" id="KW-0067">ATP-binding</keyword>
<gene>
    <name evidence="13" type="ORF">TRUGW13939_10864</name>
</gene>
<evidence type="ECO:0000256" key="4">
    <source>
        <dbReference type="ARBA" id="ARBA00022741"/>
    </source>
</evidence>
<feature type="transmembrane region" description="Helical" evidence="10">
    <location>
        <begin position="1006"/>
        <end position="1025"/>
    </location>
</feature>
<feature type="region of interest" description="Disordered" evidence="9">
    <location>
        <begin position="312"/>
        <end position="339"/>
    </location>
</feature>
<keyword evidence="6 10" id="KW-1133">Transmembrane helix</keyword>
<keyword evidence="4" id="KW-0547">Nucleotide-binding</keyword>
<dbReference type="InterPro" id="IPR036640">
    <property type="entry name" value="ABC1_TM_sf"/>
</dbReference>
<organism evidence="13 14">
    <name type="scientific">Talaromyces rugulosus</name>
    <name type="common">Penicillium rugulosum</name>
    <dbReference type="NCBI Taxonomy" id="121627"/>
    <lineage>
        <taxon>Eukaryota</taxon>
        <taxon>Fungi</taxon>
        <taxon>Dikarya</taxon>
        <taxon>Ascomycota</taxon>
        <taxon>Pezizomycotina</taxon>
        <taxon>Eurotiomycetes</taxon>
        <taxon>Eurotiomycetidae</taxon>
        <taxon>Eurotiales</taxon>
        <taxon>Trichocomaceae</taxon>
        <taxon>Talaromyces</taxon>
        <taxon>Talaromyces sect. Islandici</taxon>
    </lineage>
</organism>
<dbReference type="InterPro" id="IPR003593">
    <property type="entry name" value="AAA+_ATPase"/>
</dbReference>
<dbReference type="Gene3D" id="1.20.1560.10">
    <property type="entry name" value="ABC transporter type 1, transmembrane domain"/>
    <property type="match status" value="2"/>
</dbReference>
<feature type="compositionally biased region" description="Basic and acidic residues" evidence="9">
    <location>
        <begin position="313"/>
        <end position="324"/>
    </location>
</feature>
<feature type="transmembrane region" description="Helical" evidence="10">
    <location>
        <begin position="929"/>
        <end position="954"/>
    </location>
</feature>
<dbReference type="InterPro" id="IPR017871">
    <property type="entry name" value="ABC_transporter-like_CS"/>
</dbReference>
<dbReference type="SUPFAM" id="SSF90123">
    <property type="entry name" value="ABC transporter transmembrane region"/>
    <property type="match status" value="2"/>
</dbReference>
<sequence>MKLSQSPEPESPPPSSDGSTLNESRFSTLTVAGTTHFVKNEEHVVEPVVPKRCSLPPQPYDGSGITALPTSRYSTLKLPGSTHFVKNEERVVEPVAPNRYSLSPNAAIKLPKEPWYRRMNPLKWGPVPPIPETREVSHEYNANFFSKATFQWMQGIMSVGYRRPLEMNDIWLVSPERQIDVLAERFDAAFQNRIRQGATNPLLKALNETFKWEFGMAGLCVLFASLCQVLTPYVLKYLIQSVTDSYVAGENGAHTGFSRQIGLVFTIMIMQLIQSSGTNQFIYRGFMVGVQARAVLITVIFEKTLRISGRARAGAETDEKEAPTKKKKKNAKGDTDEAGWSNGRVMNLMSTDTSRVEQAAGMFHLVWVSPITIFIALALLIVNITYSALAGFALLFFGIPVLTLTMKALIKRRKGVNSVTDSRISLTQEILRSVRFVKYYGWENAFLETLRNLRKHEVALIQKLLALRNAMNAVSVSLPIFASMLSFIVYSLTGHELTPAIVFSSLSIFNSLRVPFNLLPVVIGQLTDALASTRRIQDYLLTEDHQDQSIWNDRCPSAIDIRNASFIWEQSASKSQGEKGENNEKTKKEKRDRKNGKSGDIEMESPSPAGSSPSQAPFGIDNLSLSIGRNELVAVIGSVGSGKSSLLSALAGEMRQDGGQMTIGASRAFCPQYSWIQNTTVQNNILFGKEMDKAWYETVVQACALKQDLAMLPGGDQTEIGERGITLSGGQRQRLNIARAIYFDSDIVIMDDPLSAVDAHVGRHIFENAICGVLRNKCRVLATHRHDILPRCDRIILLDDGHIKANGTYENLMRNNRDFQALIASSSGAASEEQEQEPVAVPTEQKEAEPAANAASSKDPETLIQQEERSTTSVGWSVYSTYIRASGSIFYGLIPIVLLVVAQGSNILTSLWLSYWTDDRFSLTKGQYIGIYIGLGILQAVLMFAFSVSVSMLATTASRTMTSRALDRVLKAPMSFFDTTPLGRITNRFSKDVDTMDNTLSDAIRMFLYTVVMVLSVFILVIYYFHYFGIALGPLLIFFFYAAAYYRASARDLKRHEAVLRSVVFARFSEAISGTSCIRAYGQEKHFTSIVRQAIDNMNSSYYLTFGSQRWLTTRLDVVSILLVATTGILIVTLRNVVSPSISGLVFSYVLAIVQMTQLLIRQFAELETSMNSTERLDFYGTCLDQEEKEDPSSPPVQVDSSWPQNGAIDFDNAQMRYREGLPLVLKGLDLKVAGGESIGIVGRTGAGKSSIMTALFRLTELAAGKIKIDGVDISKVPCHDLRSRLSIIPQDPTLFQGTIRSNLDPFNKHPDLTLWSALRETGLVRDDNKNSASRVQLDTTVEEEGLNFSLGQRQLVALARALVRGSKIVVFDEATSSIDLETDDRIQETIRRNFKGRTVLCIAHRLRTIIRYDRVCVMDKGRIAELDTPFKLWRNGGIFRGMCDQSGIVQDDFF</sequence>
<dbReference type="GO" id="GO:0005524">
    <property type="term" value="F:ATP binding"/>
    <property type="evidence" value="ECO:0007669"/>
    <property type="project" value="UniProtKB-KW"/>
</dbReference>